<reference evidence="2 3" key="1">
    <citation type="journal article" date="2016" name="Nat. Commun.">
        <title>Thousands of microbial genomes shed light on interconnected biogeochemical processes in an aquifer system.</title>
        <authorList>
            <person name="Anantharaman K."/>
            <person name="Brown C.T."/>
            <person name="Hug L.A."/>
            <person name="Sharon I."/>
            <person name="Castelle C.J."/>
            <person name="Probst A.J."/>
            <person name="Thomas B.C."/>
            <person name="Singh A."/>
            <person name="Wilkins M.J."/>
            <person name="Karaoz U."/>
            <person name="Brodie E.L."/>
            <person name="Williams K.H."/>
            <person name="Hubbard S.S."/>
            <person name="Banfield J.F."/>
        </authorList>
    </citation>
    <scope>NUCLEOTIDE SEQUENCE [LARGE SCALE GENOMIC DNA]</scope>
</reference>
<evidence type="ECO:0000256" key="1">
    <source>
        <dbReference type="SAM" id="Phobius"/>
    </source>
</evidence>
<dbReference type="EMBL" id="MHTL01000001">
    <property type="protein sequence ID" value="OHA61539.1"/>
    <property type="molecule type" value="Genomic_DNA"/>
</dbReference>
<feature type="transmembrane region" description="Helical" evidence="1">
    <location>
        <begin position="156"/>
        <end position="174"/>
    </location>
</feature>
<feature type="transmembrane region" description="Helical" evidence="1">
    <location>
        <begin position="6"/>
        <end position="31"/>
    </location>
</feature>
<keyword evidence="1" id="KW-0812">Transmembrane</keyword>
<proteinExistence type="predicted"/>
<sequence length="179" mass="19884">MNTTIILKWALVAGIVVVLNFFFNYSIFLVYKAPQREKFCPQEQVNIMPTTQEECVAKGGSWNVGGEVPAKPVPTAAQLERATWCDVTFTCQKEFNEAQKLYNRNVFVSLVVLGAISLIVSFFISHLTAVSLGLSLGGVLSLIVGPVRYWNDMDDYLRVIVLGIALVALIWLGVKKIKE</sequence>
<organism evidence="2 3">
    <name type="scientific">Candidatus Vogelbacteria bacterium RIFOXYD1_FULL_51_18</name>
    <dbReference type="NCBI Taxonomy" id="1802440"/>
    <lineage>
        <taxon>Bacteria</taxon>
        <taxon>Candidatus Vogeliibacteriota</taxon>
    </lineage>
</organism>
<comment type="caution">
    <text evidence="2">The sequence shown here is derived from an EMBL/GenBank/DDBJ whole genome shotgun (WGS) entry which is preliminary data.</text>
</comment>
<feature type="transmembrane region" description="Helical" evidence="1">
    <location>
        <begin position="106"/>
        <end position="136"/>
    </location>
</feature>
<keyword evidence="1" id="KW-0472">Membrane</keyword>
<evidence type="ECO:0000313" key="3">
    <source>
        <dbReference type="Proteomes" id="UP000177090"/>
    </source>
</evidence>
<gene>
    <name evidence="2" type="ORF">A2569_03450</name>
</gene>
<name>A0A1G2QN54_9BACT</name>
<keyword evidence="1" id="KW-1133">Transmembrane helix</keyword>
<dbReference type="Proteomes" id="UP000177090">
    <property type="component" value="Unassembled WGS sequence"/>
</dbReference>
<evidence type="ECO:0000313" key="2">
    <source>
        <dbReference type="EMBL" id="OHA61539.1"/>
    </source>
</evidence>
<dbReference type="AlphaFoldDB" id="A0A1G2QN54"/>
<dbReference type="STRING" id="1802440.A2569_03450"/>
<accession>A0A1G2QN54</accession>
<protein>
    <submittedName>
        <fullName evidence="2">Uncharacterized protein</fullName>
    </submittedName>
</protein>